<keyword evidence="3 9" id="KW-0732">Signal</keyword>
<keyword evidence="4 8" id="KW-0274">FAD</keyword>
<evidence type="ECO:0000256" key="6">
    <source>
        <dbReference type="ARBA" id="ARBA00023157"/>
    </source>
</evidence>
<dbReference type="GO" id="GO:0016971">
    <property type="term" value="F:flavin-dependent sulfhydryl oxidase activity"/>
    <property type="evidence" value="ECO:0000318"/>
    <property type="project" value="GO_Central"/>
</dbReference>
<keyword evidence="8" id="KW-0812">Transmembrane</keyword>
<sequence length="537" mass="57476">MMRWLLVPLACCCLAALLPGCTAAGRGAQVGHEDSAETAGVGPAELTMAMFNHSMTAAEAPYTLCEFFASWCPACMNFKPQYARVAALFNAAPPGEGFVYVAAVDCATETALCQHFGVDRYPTLLWGDPRQFATNLRPGSDARAGLAVAETARTAEAVLNWINEKTHQSFSLTASAEAHREAAGQARAVTQQERADRQEALAPTQLWDVEEATALAFRYMLAAVTFTTVAAARPSVARFAHLVAEHHPSGRCRAGAASLVAQLDTVWPTAPLPGEADPADAADVQLAVLQQVAVCGAGVPHSQKGTWRSCQGSTADTRGYSCGLWQLFHSLAARLDAGEGGAALAALRGFVDVGFQCDECRRHFLEASAAPDAAAVTTRREAALWLWGMHNRVNVRLAKAEDESGWGDPAFPKRLWPPRHACPDCRKSPESADAGSEGAVEWDEDAVYRFLLRHYRQPGGDNPEVADILGGDLQRREAGLVLAEGLPGVAAPQGQAVRGVVGGVVLLGGVGAVGWWWQGRRRRRKSPLFVYPRVSKE</sequence>
<keyword evidence="2 8" id="KW-0285">Flavoprotein</keyword>
<dbReference type="EC" id="1.8.3.2" evidence="8"/>
<dbReference type="PANTHER" id="PTHR22897:SF8">
    <property type="entry name" value="SULFHYDRYL OXIDASE"/>
    <property type="match status" value="1"/>
</dbReference>
<keyword evidence="8" id="KW-0472">Membrane</keyword>
<dbReference type="InterPro" id="IPR013766">
    <property type="entry name" value="Thioredoxin_domain"/>
</dbReference>
<dbReference type="GO" id="GO:0005615">
    <property type="term" value="C:extracellular space"/>
    <property type="evidence" value="ECO:0000318"/>
    <property type="project" value="GO_Central"/>
</dbReference>
<dbReference type="GO" id="GO:0000139">
    <property type="term" value="C:Golgi membrane"/>
    <property type="evidence" value="ECO:0000318"/>
    <property type="project" value="GO_Central"/>
</dbReference>
<proteinExistence type="predicted"/>
<name>A0A1Y1INM9_KLENI</name>
<evidence type="ECO:0000256" key="8">
    <source>
        <dbReference type="RuleBase" id="RU371123"/>
    </source>
</evidence>
<evidence type="ECO:0000256" key="2">
    <source>
        <dbReference type="ARBA" id="ARBA00022630"/>
    </source>
</evidence>
<evidence type="ECO:0000256" key="3">
    <source>
        <dbReference type="ARBA" id="ARBA00022729"/>
    </source>
</evidence>
<dbReference type="OrthoDB" id="59470at2759"/>
<feature type="signal peptide" evidence="9">
    <location>
        <begin position="1"/>
        <end position="23"/>
    </location>
</feature>
<comment type="catalytic activity">
    <reaction evidence="8">
        <text>2 R'C(R)SH + O2 = R'C(R)S-S(R)CR' + H2O2</text>
        <dbReference type="Rhea" id="RHEA:17357"/>
        <dbReference type="ChEBI" id="CHEBI:15379"/>
        <dbReference type="ChEBI" id="CHEBI:16240"/>
        <dbReference type="ChEBI" id="CHEBI:16520"/>
        <dbReference type="ChEBI" id="CHEBI:17412"/>
        <dbReference type="EC" id="1.8.3.2"/>
    </reaction>
</comment>
<comment type="cofactor">
    <cofactor evidence="1 8">
        <name>FAD</name>
        <dbReference type="ChEBI" id="CHEBI:57692"/>
    </cofactor>
</comment>
<reference evidence="12 13" key="1">
    <citation type="journal article" date="2014" name="Nat. Commun.">
        <title>Klebsormidium flaccidum genome reveals primary factors for plant terrestrial adaptation.</title>
        <authorList>
            <person name="Hori K."/>
            <person name="Maruyama F."/>
            <person name="Fujisawa T."/>
            <person name="Togashi T."/>
            <person name="Yamamoto N."/>
            <person name="Seo M."/>
            <person name="Sato S."/>
            <person name="Yamada T."/>
            <person name="Mori H."/>
            <person name="Tajima N."/>
            <person name="Moriyama T."/>
            <person name="Ikeuchi M."/>
            <person name="Watanabe M."/>
            <person name="Wada H."/>
            <person name="Kobayashi K."/>
            <person name="Saito M."/>
            <person name="Masuda T."/>
            <person name="Sasaki-Sekimoto Y."/>
            <person name="Mashiguchi K."/>
            <person name="Awai K."/>
            <person name="Shimojima M."/>
            <person name="Masuda S."/>
            <person name="Iwai M."/>
            <person name="Nobusawa T."/>
            <person name="Narise T."/>
            <person name="Kondo S."/>
            <person name="Saito H."/>
            <person name="Sato R."/>
            <person name="Murakawa M."/>
            <person name="Ihara Y."/>
            <person name="Oshima-Yamada Y."/>
            <person name="Ohtaka K."/>
            <person name="Satoh M."/>
            <person name="Sonobe K."/>
            <person name="Ishii M."/>
            <person name="Ohtani R."/>
            <person name="Kanamori-Sato M."/>
            <person name="Honoki R."/>
            <person name="Miyazaki D."/>
            <person name="Mochizuki H."/>
            <person name="Umetsu J."/>
            <person name="Higashi K."/>
            <person name="Shibata D."/>
            <person name="Kamiya Y."/>
            <person name="Sato N."/>
            <person name="Nakamura Y."/>
            <person name="Tabata S."/>
            <person name="Ida S."/>
            <person name="Kurokawa K."/>
            <person name="Ohta H."/>
        </authorList>
    </citation>
    <scope>NUCLEOTIDE SEQUENCE [LARGE SCALE GENOMIC DNA]</scope>
    <source>
        <strain evidence="12 13">NIES-2285</strain>
    </source>
</reference>
<dbReference type="EMBL" id="DF237631">
    <property type="protein sequence ID" value="GAQ90771.1"/>
    <property type="molecule type" value="Genomic_DNA"/>
</dbReference>
<dbReference type="Proteomes" id="UP000054558">
    <property type="component" value="Unassembled WGS sequence"/>
</dbReference>
<evidence type="ECO:0000256" key="5">
    <source>
        <dbReference type="ARBA" id="ARBA00023002"/>
    </source>
</evidence>
<evidence type="ECO:0000259" key="11">
    <source>
        <dbReference type="PROSITE" id="PS51352"/>
    </source>
</evidence>
<dbReference type="CDD" id="cd02961">
    <property type="entry name" value="PDI_a_family"/>
    <property type="match status" value="1"/>
</dbReference>
<dbReference type="PROSITE" id="PS51324">
    <property type="entry name" value="ERV_ALR"/>
    <property type="match status" value="1"/>
</dbReference>
<evidence type="ECO:0000313" key="12">
    <source>
        <dbReference type="EMBL" id="GAQ90771.1"/>
    </source>
</evidence>
<dbReference type="PANTHER" id="PTHR22897">
    <property type="entry name" value="QUIESCIN Q6-RELATED SULFHYDRYL OXIDASE"/>
    <property type="match status" value="1"/>
</dbReference>
<evidence type="ECO:0000313" key="13">
    <source>
        <dbReference type="Proteomes" id="UP000054558"/>
    </source>
</evidence>
<gene>
    <name evidence="12" type="ORF">KFL_006820090</name>
</gene>
<feature type="transmembrane region" description="Helical" evidence="8">
    <location>
        <begin position="496"/>
        <end position="517"/>
    </location>
</feature>
<dbReference type="InterPro" id="IPR039798">
    <property type="entry name" value="Sulfhydryl_oxidase"/>
</dbReference>
<dbReference type="Gene3D" id="3.40.30.10">
    <property type="entry name" value="Glutaredoxin"/>
    <property type="match status" value="1"/>
</dbReference>
<dbReference type="Gene3D" id="1.20.120.310">
    <property type="entry name" value="ERV/ALR sulfhydryl oxidase domain"/>
    <property type="match status" value="1"/>
</dbReference>
<organism evidence="12 13">
    <name type="scientific">Klebsormidium nitens</name>
    <name type="common">Green alga</name>
    <name type="synonym">Ulothrix nitens</name>
    <dbReference type="NCBI Taxonomy" id="105231"/>
    <lineage>
        <taxon>Eukaryota</taxon>
        <taxon>Viridiplantae</taxon>
        <taxon>Streptophyta</taxon>
        <taxon>Klebsormidiophyceae</taxon>
        <taxon>Klebsormidiales</taxon>
        <taxon>Klebsormidiaceae</taxon>
        <taxon>Klebsormidium</taxon>
    </lineage>
</organism>
<dbReference type="InterPro" id="IPR036249">
    <property type="entry name" value="Thioredoxin-like_sf"/>
</dbReference>
<dbReference type="SUPFAM" id="SSF52833">
    <property type="entry name" value="Thioredoxin-like"/>
    <property type="match status" value="1"/>
</dbReference>
<dbReference type="STRING" id="105231.A0A1Y1INM9"/>
<keyword evidence="7" id="KW-0325">Glycoprotein</keyword>
<protein>
    <recommendedName>
        <fullName evidence="8">Sulfhydryl oxidase</fullName>
        <ecNumber evidence="8">1.8.3.2</ecNumber>
    </recommendedName>
</protein>
<dbReference type="PROSITE" id="PS51352">
    <property type="entry name" value="THIOREDOXIN_2"/>
    <property type="match status" value="1"/>
</dbReference>
<evidence type="ECO:0000256" key="1">
    <source>
        <dbReference type="ARBA" id="ARBA00001974"/>
    </source>
</evidence>
<feature type="domain" description="ERV/ALR sulfhydryl oxidase" evidence="10">
    <location>
        <begin position="313"/>
        <end position="416"/>
    </location>
</feature>
<keyword evidence="13" id="KW-1185">Reference proteome</keyword>
<dbReference type="OMA" id="FASAKWD"/>
<evidence type="ECO:0000259" key="10">
    <source>
        <dbReference type="PROSITE" id="PS51324"/>
    </source>
</evidence>
<dbReference type="InterPro" id="IPR017905">
    <property type="entry name" value="ERV/ALR_sulphydryl_oxidase"/>
</dbReference>
<dbReference type="Pfam" id="PF00085">
    <property type="entry name" value="Thioredoxin"/>
    <property type="match status" value="1"/>
</dbReference>
<dbReference type="GO" id="GO:0003756">
    <property type="term" value="F:protein disulfide isomerase activity"/>
    <property type="evidence" value="ECO:0000318"/>
    <property type="project" value="GO_Central"/>
</dbReference>
<evidence type="ECO:0000256" key="4">
    <source>
        <dbReference type="ARBA" id="ARBA00022827"/>
    </source>
</evidence>
<dbReference type="GO" id="GO:0006457">
    <property type="term" value="P:protein folding"/>
    <property type="evidence" value="ECO:0000318"/>
    <property type="project" value="GO_Central"/>
</dbReference>
<dbReference type="InterPro" id="IPR036774">
    <property type="entry name" value="ERV/ALR_sulphydryl_oxid_sf"/>
</dbReference>
<feature type="domain" description="Thioredoxin" evidence="11">
    <location>
        <begin position="17"/>
        <end position="167"/>
    </location>
</feature>
<dbReference type="SUPFAM" id="SSF69000">
    <property type="entry name" value="FAD-dependent thiol oxidase"/>
    <property type="match status" value="1"/>
</dbReference>
<evidence type="ECO:0000256" key="7">
    <source>
        <dbReference type="ARBA" id="ARBA00023180"/>
    </source>
</evidence>
<keyword evidence="6" id="KW-1015">Disulfide bond</keyword>
<evidence type="ECO:0000256" key="9">
    <source>
        <dbReference type="SAM" id="SignalP"/>
    </source>
</evidence>
<feature type="chain" id="PRO_5012440432" description="Sulfhydryl oxidase" evidence="9">
    <location>
        <begin position="24"/>
        <end position="537"/>
    </location>
</feature>
<keyword evidence="8" id="KW-1133">Transmembrane helix</keyword>
<dbReference type="AlphaFoldDB" id="A0A1Y1INM9"/>
<keyword evidence="5 8" id="KW-0560">Oxidoreductase</keyword>
<dbReference type="Pfam" id="PF04777">
    <property type="entry name" value="Evr1_Alr"/>
    <property type="match status" value="1"/>
</dbReference>
<accession>A0A1Y1INM9</accession>